<organism evidence="1 2">
    <name type="scientific">Tardiphaga robiniae</name>
    <dbReference type="NCBI Taxonomy" id="943830"/>
    <lineage>
        <taxon>Bacteria</taxon>
        <taxon>Pseudomonadati</taxon>
        <taxon>Pseudomonadota</taxon>
        <taxon>Alphaproteobacteria</taxon>
        <taxon>Hyphomicrobiales</taxon>
        <taxon>Nitrobacteraceae</taxon>
        <taxon>Tardiphaga</taxon>
    </lineage>
</organism>
<dbReference type="AlphaFoldDB" id="A0A161SMR7"/>
<sequence>MMAAPASYDPDTIALMRNVLQKVVAKVPEQHRTSCNQAAIASRILATAAQGRRSEDVLTTEALAEVKEIFTGPAGMRRLHEDLTKVFG</sequence>
<protein>
    <submittedName>
        <fullName evidence="1">Uncharacterized protein</fullName>
    </submittedName>
</protein>
<proteinExistence type="predicted"/>
<dbReference type="Proteomes" id="UP000076574">
    <property type="component" value="Unassembled WGS sequence"/>
</dbReference>
<keyword evidence="2" id="KW-1185">Reference proteome</keyword>
<comment type="caution">
    <text evidence="1">The sequence shown here is derived from an EMBL/GenBank/DDBJ whole genome shotgun (WGS) entry which is preliminary data.</text>
</comment>
<reference evidence="1 2" key="1">
    <citation type="submission" date="2016-03" db="EMBL/GenBank/DDBJ databases">
        <title>Microsymbionts genomes from the relict species Vavilovia formosa (Stev.) Fed.</title>
        <authorList>
            <person name="Kopat V."/>
            <person name="Chirak E."/>
            <person name="Kimeklis A."/>
            <person name="Andronov E."/>
        </authorList>
    </citation>
    <scope>NUCLEOTIDE SEQUENCE [LARGE SCALE GENOMIC DNA]</scope>
    <source>
        <strain evidence="1 2">Vaf07</strain>
    </source>
</reference>
<dbReference type="STRING" id="943830.A4A58_11390"/>
<dbReference type="EMBL" id="LVYV01000034">
    <property type="protein sequence ID" value="KZD21732.1"/>
    <property type="molecule type" value="Genomic_DNA"/>
</dbReference>
<evidence type="ECO:0000313" key="1">
    <source>
        <dbReference type="EMBL" id="KZD21732.1"/>
    </source>
</evidence>
<name>A0A161SMR7_9BRAD</name>
<gene>
    <name evidence="1" type="ORF">A4A58_11390</name>
</gene>
<evidence type="ECO:0000313" key="2">
    <source>
        <dbReference type="Proteomes" id="UP000076574"/>
    </source>
</evidence>
<accession>A0A161SMR7</accession>